<evidence type="ECO:0000313" key="2">
    <source>
        <dbReference type="EMBL" id="OXB94686.1"/>
    </source>
</evidence>
<proteinExistence type="predicted"/>
<reference evidence="2 3" key="1">
    <citation type="submission" date="2017-04" db="EMBL/GenBank/DDBJ databases">
        <title>The genome sequence of Parageobacillus galactosidasius DSM 18751.</title>
        <authorList>
            <person name="Ramaloko W.T."/>
            <person name="Koen N."/>
            <person name="Polliack S."/>
            <person name="Aliyu H."/>
            <person name="Lebre P."/>
            <person name="Mohr T."/>
            <person name="Oswald F."/>
            <person name="Zwick M."/>
            <person name="Neumann A."/>
            <person name="Syldatk C."/>
            <person name="Cowan D."/>
            <person name="De Maayer P."/>
        </authorList>
    </citation>
    <scope>NUCLEOTIDE SEQUENCE [LARGE SCALE GENOMIC DNA]</scope>
    <source>
        <strain evidence="2 3">DSM 18751</strain>
    </source>
</reference>
<dbReference type="AlphaFoldDB" id="A0A226QQ84"/>
<sequence length="74" mass="8966">MNWEWIIKKIFIISVLTIFGLLYHYTNLLVALLFMFYILLNNQINIIGDLIETKEKTEEIQETWTSIFTIRKRL</sequence>
<comment type="caution">
    <text evidence="2">The sequence shown here is derived from an EMBL/GenBank/DDBJ whole genome shotgun (WGS) entry which is preliminary data.</text>
</comment>
<keyword evidence="1" id="KW-1133">Transmembrane helix</keyword>
<gene>
    <name evidence="2" type="ORF">B9L23_07410</name>
</gene>
<dbReference type="Proteomes" id="UP000198394">
    <property type="component" value="Unassembled WGS sequence"/>
</dbReference>
<keyword evidence="1" id="KW-0472">Membrane</keyword>
<organism evidence="2 3">
    <name type="scientific">Parageobacillus galactosidasius</name>
    <dbReference type="NCBI Taxonomy" id="883812"/>
    <lineage>
        <taxon>Bacteria</taxon>
        <taxon>Bacillati</taxon>
        <taxon>Bacillota</taxon>
        <taxon>Bacilli</taxon>
        <taxon>Bacillales</taxon>
        <taxon>Anoxybacillaceae</taxon>
        <taxon>Parageobacillus</taxon>
    </lineage>
</organism>
<evidence type="ECO:0000313" key="3">
    <source>
        <dbReference type="Proteomes" id="UP000198394"/>
    </source>
</evidence>
<protein>
    <submittedName>
        <fullName evidence="2">Uncharacterized protein</fullName>
    </submittedName>
</protein>
<keyword evidence="3" id="KW-1185">Reference proteome</keyword>
<feature type="transmembrane region" description="Helical" evidence="1">
    <location>
        <begin position="12"/>
        <end position="40"/>
    </location>
</feature>
<dbReference type="EMBL" id="NDYL01000001">
    <property type="protein sequence ID" value="OXB94686.1"/>
    <property type="molecule type" value="Genomic_DNA"/>
</dbReference>
<name>A0A226QQ84_9BACL</name>
<accession>A0A226QQ84</accession>
<keyword evidence="1" id="KW-0812">Transmembrane</keyword>
<evidence type="ECO:0000256" key="1">
    <source>
        <dbReference type="SAM" id="Phobius"/>
    </source>
</evidence>